<evidence type="ECO:0000256" key="2">
    <source>
        <dbReference type="PIRNR" id="PIRNR006276"/>
    </source>
</evidence>
<dbReference type="GO" id="GO:0005737">
    <property type="term" value="C:cytoplasm"/>
    <property type="evidence" value="ECO:0007669"/>
    <property type="project" value="UniProtKB-SubCell"/>
</dbReference>
<dbReference type="InterPro" id="IPR006016">
    <property type="entry name" value="UspA"/>
</dbReference>
<dbReference type="InterPro" id="IPR014729">
    <property type="entry name" value="Rossmann-like_a/b/a_fold"/>
</dbReference>
<evidence type="ECO:0000313" key="4">
    <source>
        <dbReference type="EMBL" id="GEO16281.1"/>
    </source>
</evidence>
<comment type="caution">
    <text evidence="4">The sequence shown here is derived from an EMBL/GenBank/DDBJ whole genome shotgun (WGS) entry which is preliminary data.</text>
</comment>
<keyword evidence="5" id="KW-1185">Reference proteome</keyword>
<dbReference type="Gene3D" id="3.40.50.620">
    <property type="entry name" value="HUPs"/>
    <property type="match status" value="1"/>
</dbReference>
<comment type="subcellular location">
    <subcellularLocation>
        <location evidence="2">Cytoplasm</location>
    </subcellularLocation>
</comment>
<gene>
    <name evidence="4" type="ORF">MAE02_39770</name>
</gene>
<protein>
    <recommendedName>
        <fullName evidence="2">Universal stress protein</fullName>
    </recommendedName>
</protein>
<sequence length="145" mass="15864">MYKNILIATDGSSLANRAVEHGVNLAKSLGANVLLLTVTERFHVFALEADQLEETSDSFREHMRKQAERTLSEASEIAHNLGVEATTLQMEDDAPYRAIIRMAEDHVCNLIVMASHGRGGISALLLGSETMKVLAHSNIPVLVVR</sequence>
<organism evidence="4 5">
    <name type="scientific">Microvirga aerophila</name>
    <dbReference type="NCBI Taxonomy" id="670291"/>
    <lineage>
        <taxon>Bacteria</taxon>
        <taxon>Pseudomonadati</taxon>
        <taxon>Pseudomonadota</taxon>
        <taxon>Alphaproteobacteria</taxon>
        <taxon>Hyphomicrobiales</taxon>
        <taxon>Methylobacteriaceae</taxon>
        <taxon>Microvirga</taxon>
    </lineage>
</organism>
<dbReference type="RefSeq" id="WP_114188096.1">
    <property type="nucleotide sequence ID" value="NZ_BJYU01000061.1"/>
</dbReference>
<dbReference type="PANTHER" id="PTHR46268">
    <property type="entry name" value="STRESS RESPONSE PROTEIN NHAX"/>
    <property type="match status" value="1"/>
</dbReference>
<dbReference type="Pfam" id="PF00582">
    <property type="entry name" value="Usp"/>
    <property type="match status" value="1"/>
</dbReference>
<keyword evidence="2" id="KW-0963">Cytoplasm</keyword>
<dbReference type="OrthoDB" id="5564966at2"/>
<evidence type="ECO:0000256" key="1">
    <source>
        <dbReference type="ARBA" id="ARBA00008791"/>
    </source>
</evidence>
<reference evidence="4 5" key="1">
    <citation type="submission" date="2019-07" db="EMBL/GenBank/DDBJ databases">
        <title>Whole genome shotgun sequence of Microvirga aerophila NBRC 106136.</title>
        <authorList>
            <person name="Hosoyama A."/>
            <person name="Uohara A."/>
            <person name="Ohji S."/>
            <person name="Ichikawa N."/>
        </authorList>
    </citation>
    <scope>NUCLEOTIDE SEQUENCE [LARGE SCALE GENOMIC DNA]</scope>
    <source>
        <strain evidence="4 5">NBRC 106136</strain>
    </source>
</reference>
<dbReference type="SUPFAM" id="SSF52402">
    <property type="entry name" value="Adenine nucleotide alpha hydrolases-like"/>
    <property type="match status" value="1"/>
</dbReference>
<accession>A0A512BWF0</accession>
<dbReference type="PANTHER" id="PTHR46268:SF15">
    <property type="entry name" value="UNIVERSAL STRESS PROTEIN HP_0031"/>
    <property type="match status" value="1"/>
</dbReference>
<dbReference type="InterPro" id="IPR006015">
    <property type="entry name" value="Universal_stress_UspA"/>
</dbReference>
<dbReference type="Proteomes" id="UP000321085">
    <property type="component" value="Unassembled WGS sequence"/>
</dbReference>
<dbReference type="AlphaFoldDB" id="A0A512BWF0"/>
<dbReference type="PRINTS" id="PR01438">
    <property type="entry name" value="UNVRSLSTRESS"/>
</dbReference>
<dbReference type="EMBL" id="BJYU01000061">
    <property type="protein sequence ID" value="GEO16281.1"/>
    <property type="molecule type" value="Genomic_DNA"/>
</dbReference>
<dbReference type="CDD" id="cd00293">
    <property type="entry name" value="USP-like"/>
    <property type="match status" value="1"/>
</dbReference>
<feature type="domain" description="UspA" evidence="3">
    <location>
        <begin position="1"/>
        <end position="145"/>
    </location>
</feature>
<evidence type="ECO:0000313" key="5">
    <source>
        <dbReference type="Proteomes" id="UP000321085"/>
    </source>
</evidence>
<comment type="similarity">
    <text evidence="1 2">Belongs to the universal stress protein A family.</text>
</comment>
<proteinExistence type="inferred from homology"/>
<name>A0A512BWF0_9HYPH</name>
<evidence type="ECO:0000259" key="3">
    <source>
        <dbReference type="Pfam" id="PF00582"/>
    </source>
</evidence>
<dbReference type="PIRSF" id="PIRSF006276">
    <property type="entry name" value="UspA"/>
    <property type="match status" value="1"/>
</dbReference>